<comment type="caution">
    <text evidence="1">The sequence shown here is derived from an EMBL/GenBank/DDBJ whole genome shotgun (WGS) entry which is preliminary data.</text>
</comment>
<organism evidence="1 2">
    <name type="scientific">Brachionus plicatilis</name>
    <name type="common">Marine rotifer</name>
    <name type="synonym">Brachionus muelleri</name>
    <dbReference type="NCBI Taxonomy" id="10195"/>
    <lineage>
        <taxon>Eukaryota</taxon>
        <taxon>Metazoa</taxon>
        <taxon>Spiralia</taxon>
        <taxon>Gnathifera</taxon>
        <taxon>Rotifera</taxon>
        <taxon>Eurotatoria</taxon>
        <taxon>Monogononta</taxon>
        <taxon>Pseudotrocha</taxon>
        <taxon>Ploima</taxon>
        <taxon>Brachionidae</taxon>
        <taxon>Brachionus</taxon>
    </lineage>
</organism>
<name>A0A3M7QKX9_BRAPC</name>
<dbReference type="AlphaFoldDB" id="A0A3M7QKX9"/>
<protein>
    <submittedName>
        <fullName evidence="1">Uncharacterized protein</fullName>
    </submittedName>
</protein>
<accession>A0A3M7QKX9</accession>
<dbReference type="Proteomes" id="UP000276133">
    <property type="component" value="Unassembled WGS sequence"/>
</dbReference>
<reference evidence="1 2" key="1">
    <citation type="journal article" date="2018" name="Sci. Rep.">
        <title>Genomic signatures of local adaptation to the degree of environmental predictability in rotifers.</title>
        <authorList>
            <person name="Franch-Gras L."/>
            <person name="Hahn C."/>
            <person name="Garcia-Roger E.M."/>
            <person name="Carmona M.J."/>
            <person name="Serra M."/>
            <person name="Gomez A."/>
        </authorList>
    </citation>
    <scope>NUCLEOTIDE SEQUENCE [LARGE SCALE GENOMIC DNA]</scope>
    <source>
        <strain evidence="1">HYR1</strain>
    </source>
</reference>
<sequence length="159" mass="17642">MLAVLQGFVQVDLEAGAAVDQPQVVDGGVRPGQFGKVRVCLGLVQPNRLFSRLHVLDYAAKSALSRTLRLLRVLLVDNDYGFGVEVDNEKHGYVVDEERVGHNDERRAGHAALSRTGIQAVHEKNQMKMRMRLVGRPCTENLLSARCLFVYLSGLDTDK</sequence>
<keyword evidence="2" id="KW-1185">Reference proteome</keyword>
<dbReference type="EMBL" id="REGN01005809">
    <property type="protein sequence ID" value="RNA11942.1"/>
    <property type="molecule type" value="Genomic_DNA"/>
</dbReference>
<proteinExistence type="predicted"/>
<evidence type="ECO:0000313" key="2">
    <source>
        <dbReference type="Proteomes" id="UP000276133"/>
    </source>
</evidence>
<evidence type="ECO:0000313" key="1">
    <source>
        <dbReference type="EMBL" id="RNA11942.1"/>
    </source>
</evidence>
<gene>
    <name evidence="1" type="ORF">BpHYR1_032888</name>
</gene>